<reference evidence="2 3" key="1">
    <citation type="journal article" date="2020" name="Microb. Genom.">
        <title>Genetic diversity of clinical and environmental Mucorales isolates obtained from an investigation of mucormycosis cases among solid organ transplant recipients.</title>
        <authorList>
            <person name="Nguyen M.H."/>
            <person name="Kaul D."/>
            <person name="Muto C."/>
            <person name="Cheng S.J."/>
            <person name="Richter R.A."/>
            <person name="Bruno V.M."/>
            <person name="Liu G."/>
            <person name="Beyhan S."/>
            <person name="Sundermann A.J."/>
            <person name="Mounaud S."/>
            <person name="Pasculle A.W."/>
            <person name="Nierman W.C."/>
            <person name="Driscoll E."/>
            <person name="Cumbie R."/>
            <person name="Clancy C.J."/>
            <person name="Dupont C.L."/>
        </authorList>
    </citation>
    <scope>NUCLEOTIDE SEQUENCE [LARGE SCALE GENOMIC DNA]</scope>
    <source>
        <strain evidence="2 3">GL24</strain>
    </source>
</reference>
<feature type="compositionally biased region" description="Polar residues" evidence="1">
    <location>
        <begin position="494"/>
        <end position="504"/>
    </location>
</feature>
<feature type="region of interest" description="Disordered" evidence="1">
    <location>
        <begin position="491"/>
        <end position="515"/>
    </location>
</feature>
<feature type="compositionally biased region" description="Polar residues" evidence="1">
    <location>
        <begin position="103"/>
        <end position="114"/>
    </location>
</feature>
<gene>
    <name evidence="2" type="ORF">G6F50_011352</name>
</gene>
<feature type="region of interest" description="Disordered" evidence="1">
    <location>
        <begin position="50"/>
        <end position="114"/>
    </location>
</feature>
<name>A0A9P6YT53_9FUNG</name>
<feature type="compositionally biased region" description="Polar residues" evidence="1">
    <location>
        <begin position="261"/>
        <end position="282"/>
    </location>
</feature>
<sequence>MLDRRINDRIDSNKHCSLFGKLKQETKRIERLQSNISAIKRQSSLLAQGSLDSDYDEQRQEISTTNIPLSAKPNTPNYYTPQPSTNTYLTPPQSADKYRQSDSVDYNDNNGKSKIDNNSLLNGLSNARLRSAEIIRTPGGSRTCNRFWKEIHGLNAKKDTISPKVTSRVEKLSPKRVTKRLWDDNDDTFWTTECSMTKNSSSFNQKLMRMKRLENEQERVDKSIKRISLFDELQRLTNELAAAGAEIEQLCATTLQLQGQLSKENSPSSQHGTSSTTNTQYSIDFPDLTSVSPPWRNPDQVRRIKENLMQEQQQRRQQRQEAAARPLQPPSENQGFQYLYLPTKARVPIGQLRSRLRKLDINNNRILDIHYPDRNVVALLVHNDYANELRSQLKRFKITLKDNFDPCDPKILRDPKYFDATEEERANLAFMHHCNCMERALKFTRAPVKFAVARYFYTKGWISKQTLDETLSSRRTSQMEADPLFFEDERMSTTDDCQLSQSHTMESHMEDGSPL</sequence>
<organism evidence="2 3">
    <name type="scientific">Rhizopus delemar</name>
    <dbReference type="NCBI Taxonomy" id="936053"/>
    <lineage>
        <taxon>Eukaryota</taxon>
        <taxon>Fungi</taxon>
        <taxon>Fungi incertae sedis</taxon>
        <taxon>Mucoromycota</taxon>
        <taxon>Mucoromycotina</taxon>
        <taxon>Mucoromycetes</taxon>
        <taxon>Mucorales</taxon>
        <taxon>Mucorineae</taxon>
        <taxon>Rhizopodaceae</taxon>
        <taxon>Rhizopus</taxon>
    </lineage>
</organism>
<comment type="caution">
    <text evidence="2">The sequence shown here is derived from an EMBL/GenBank/DDBJ whole genome shotgun (WGS) entry which is preliminary data.</text>
</comment>
<accession>A0A9P6YT53</accession>
<keyword evidence="3" id="KW-1185">Reference proteome</keyword>
<feature type="compositionally biased region" description="Polar residues" evidence="1">
    <location>
        <begin position="61"/>
        <end position="93"/>
    </location>
</feature>
<dbReference type="Proteomes" id="UP000740926">
    <property type="component" value="Unassembled WGS sequence"/>
</dbReference>
<proteinExistence type="predicted"/>
<feature type="compositionally biased region" description="Basic and acidic residues" evidence="1">
    <location>
        <begin position="299"/>
        <end position="308"/>
    </location>
</feature>
<evidence type="ECO:0000313" key="2">
    <source>
        <dbReference type="EMBL" id="KAG1564101.1"/>
    </source>
</evidence>
<feature type="region of interest" description="Disordered" evidence="1">
    <location>
        <begin position="261"/>
        <end position="334"/>
    </location>
</feature>
<evidence type="ECO:0000256" key="1">
    <source>
        <dbReference type="SAM" id="MobiDB-lite"/>
    </source>
</evidence>
<evidence type="ECO:0000313" key="3">
    <source>
        <dbReference type="Proteomes" id="UP000740926"/>
    </source>
</evidence>
<feature type="compositionally biased region" description="Basic and acidic residues" evidence="1">
    <location>
        <begin position="505"/>
        <end position="515"/>
    </location>
</feature>
<dbReference type="AlphaFoldDB" id="A0A9P6YT53"/>
<protein>
    <submittedName>
        <fullName evidence="2">Uncharacterized protein</fullName>
    </submittedName>
</protein>
<dbReference type="EMBL" id="JAANIU010002856">
    <property type="protein sequence ID" value="KAG1564101.1"/>
    <property type="molecule type" value="Genomic_DNA"/>
</dbReference>